<evidence type="ECO:0000313" key="3">
    <source>
        <dbReference type="Proteomes" id="UP000253420"/>
    </source>
</evidence>
<feature type="region of interest" description="Disordered" evidence="1">
    <location>
        <begin position="97"/>
        <end position="174"/>
    </location>
</feature>
<gene>
    <name evidence="2" type="ORF">DUT91_17195</name>
</gene>
<sequence length="174" mass="19962">MGWGWSCYLSTRSDDTRLYSTADRMRRPFRLRSVIRFETPNDYRTTHINPGSTADIFGGSAPMAICCGNTALLMGVALISVRGWSKVEQTIQHETPGALRKGGDYRTGVNFESQTSQRLARRQKTKPRTSHGMSRNHHHSAVARQRQIRPLPTRRERHQHGYEMLARRPRRGTE</sequence>
<dbReference type="Proteomes" id="UP000253420">
    <property type="component" value="Unassembled WGS sequence"/>
</dbReference>
<name>A0A368JZQ1_9HYPH</name>
<dbReference type="AlphaFoldDB" id="A0A368JZQ1"/>
<evidence type="ECO:0000313" key="2">
    <source>
        <dbReference type="EMBL" id="RCS22618.1"/>
    </source>
</evidence>
<feature type="compositionally biased region" description="Basic residues" evidence="1">
    <location>
        <begin position="119"/>
        <end position="141"/>
    </location>
</feature>
<accession>A0A368JZQ1</accession>
<evidence type="ECO:0000256" key="1">
    <source>
        <dbReference type="SAM" id="MobiDB-lite"/>
    </source>
</evidence>
<comment type="caution">
    <text evidence="2">The sequence shown here is derived from an EMBL/GenBank/DDBJ whole genome shotgun (WGS) entry which is preliminary data.</text>
</comment>
<protein>
    <submittedName>
        <fullName evidence="2">Uncharacterized protein</fullName>
    </submittedName>
</protein>
<keyword evidence="3" id="KW-1185">Reference proteome</keyword>
<reference evidence="2 3" key="1">
    <citation type="submission" date="2018-07" db="EMBL/GenBank/DDBJ databases">
        <title>The draft genome of Phyllobacterium salinisoli.</title>
        <authorList>
            <person name="Liu L."/>
            <person name="Li L."/>
            <person name="Zhang X."/>
            <person name="Liang L."/>
        </authorList>
    </citation>
    <scope>NUCLEOTIDE SEQUENCE [LARGE SCALE GENOMIC DNA]</scope>
    <source>
        <strain evidence="2 3">LLAN61</strain>
    </source>
</reference>
<dbReference type="EMBL" id="QOZG01000007">
    <property type="protein sequence ID" value="RCS22618.1"/>
    <property type="molecule type" value="Genomic_DNA"/>
</dbReference>
<proteinExistence type="predicted"/>
<organism evidence="2 3">
    <name type="scientific">Phyllobacterium salinisoli</name>
    <dbReference type="NCBI Taxonomy" id="1899321"/>
    <lineage>
        <taxon>Bacteria</taxon>
        <taxon>Pseudomonadati</taxon>
        <taxon>Pseudomonadota</taxon>
        <taxon>Alphaproteobacteria</taxon>
        <taxon>Hyphomicrobiales</taxon>
        <taxon>Phyllobacteriaceae</taxon>
        <taxon>Phyllobacterium</taxon>
    </lineage>
</organism>